<dbReference type="Proteomes" id="UP000016666">
    <property type="component" value="Unassembled WGS sequence"/>
</dbReference>
<evidence type="ECO:0000256" key="8">
    <source>
        <dbReference type="ARBA" id="ARBA00069168"/>
    </source>
</evidence>
<evidence type="ECO:0000256" key="2">
    <source>
        <dbReference type="ARBA" id="ARBA00022737"/>
    </source>
</evidence>
<keyword evidence="1" id="KW-0732">Signal</keyword>
<evidence type="ECO:0000313" key="12">
    <source>
        <dbReference type="Proteomes" id="UP000016666"/>
    </source>
</evidence>
<dbReference type="SUPFAM" id="SSF56487">
    <property type="entry name" value="SRCR-like"/>
    <property type="match status" value="4"/>
</dbReference>
<evidence type="ECO:0000256" key="7">
    <source>
        <dbReference type="ARBA" id="ARBA00064153"/>
    </source>
</evidence>
<feature type="disulfide bond" evidence="9">
    <location>
        <begin position="158"/>
        <end position="222"/>
    </location>
</feature>
<feature type="disulfide bond" evidence="9">
    <location>
        <begin position="387"/>
        <end position="448"/>
    </location>
</feature>
<protein>
    <recommendedName>
        <fullName evidence="8">Soluble scavenger receptor cysteine-rich domain-containing protein SSC5D</fullName>
    </recommendedName>
</protein>
<comment type="function">
    <text evidence="6">Binds to extracellular matrix proteins. Binds to pathogen-associated molecular patterns (PAMPs) present on the cell walls of Gram-positive and Gram-negative bacteria and fungi, behaving as a pattern recognition receptor (PRR). Induces bacterial and fungal aggregation and subsequent inhibition of PAMP-induced cytokine release. Does not possess intrinsic bactericidal activity. May play a role in the innate defense and homeostasis of certain epithelial surfaces.</text>
</comment>
<evidence type="ECO:0000259" key="10">
    <source>
        <dbReference type="PROSITE" id="PS50287"/>
    </source>
</evidence>
<dbReference type="FunFam" id="3.10.250.10:FF:000007">
    <property type="entry name" value="Soluble scavenger receptor cysteine-rich domain-containing protein SSC5D"/>
    <property type="match status" value="2"/>
</dbReference>
<keyword evidence="5" id="KW-0325">Glycoprotein</keyword>
<feature type="disulfide bond" evidence="9">
    <location>
        <begin position="279"/>
        <end position="340"/>
    </location>
</feature>
<reference evidence="11" key="3">
    <citation type="submission" date="2025-09" db="UniProtKB">
        <authorList>
            <consortium name="Ensembl"/>
        </authorList>
    </citation>
    <scope>IDENTIFICATION</scope>
</reference>
<dbReference type="GO" id="GO:0016020">
    <property type="term" value="C:membrane"/>
    <property type="evidence" value="ECO:0007669"/>
    <property type="project" value="InterPro"/>
</dbReference>
<feature type="disulfide bond" evidence="9">
    <location>
        <begin position="374"/>
        <end position="438"/>
    </location>
</feature>
<evidence type="ECO:0000256" key="6">
    <source>
        <dbReference type="ARBA" id="ARBA00058074"/>
    </source>
</evidence>
<keyword evidence="2" id="KW-0677">Repeat</keyword>
<organism evidence="11 12">
    <name type="scientific">Anas platyrhynchos platyrhynchos</name>
    <name type="common">Northern mallard</name>
    <dbReference type="NCBI Taxonomy" id="8840"/>
    <lineage>
        <taxon>Eukaryota</taxon>
        <taxon>Metazoa</taxon>
        <taxon>Chordata</taxon>
        <taxon>Craniata</taxon>
        <taxon>Vertebrata</taxon>
        <taxon>Euteleostomi</taxon>
        <taxon>Archelosauria</taxon>
        <taxon>Archosauria</taxon>
        <taxon>Dinosauria</taxon>
        <taxon>Saurischia</taxon>
        <taxon>Theropoda</taxon>
        <taxon>Coelurosauria</taxon>
        <taxon>Aves</taxon>
        <taxon>Neognathae</taxon>
        <taxon>Galloanserae</taxon>
        <taxon>Anseriformes</taxon>
        <taxon>Anatidae</taxon>
        <taxon>Anatinae</taxon>
        <taxon>Anas</taxon>
    </lineage>
</organism>
<dbReference type="FunFam" id="3.10.250.10:FF:000006">
    <property type="entry name" value="neurotrypsin isoform X2"/>
    <property type="match status" value="1"/>
</dbReference>
<dbReference type="GO" id="GO:0005615">
    <property type="term" value="C:extracellular space"/>
    <property type="evidence" value="ECO:0007669"/>
    <property type="project" value="TreeGrafter"/>
</dbReference>
<accession>U3IS20</accession>
<feature type="domain" description="SRCR" evidence="10">
    <location>
        <begin position="20"/>
        <end position="120"/>
    </location>
</feature>
<evidence type="ECO:0000256" key="9">
    <source>
        <dbReference type="PROSITE-ProRule" id="PRU00196"/>
    </source>
</evidence>
<dbReference type="STRING" id="8840.ENSAPLP00000010043"/>
<feature type="disulfide bond" evidence="9">
    <location>
        <begin position="58"/>
        <end position="119"/>
    </location>
</feature>
<reference evidence="11" key="2">
    <citation type="submission" date="2025-08" db="UniProtKB">
        <authorList>
            <consortium name="Ensembl"/>
        </authorList>
    </citation>
    <scope>IDENTIFICATION</scope>
</reference>
<dbReference type="HOGENOM" id="CLU_002555_0_2_1"/>
<keyword evidence="12" id="KW-1185">Reference proteome</keyword>
<feature type="disulfide bond" evidence="9">
    <location>
        <begin position="171"/>
        <end position="232"/>
    </location>
</feature>
<dbReference type="FunFam" id="3.10.250.10:FF:000002">
    <property type="entry name" value="Scavenger receptor cysteine-rich type 1 protein M130"/>
    <property type="match status" value="1"/>
</dbReference>
<dbReference type="AlphaFoldDB" id="U3IS20"/>
<evidence type="ECO:0000313" key="11">
    <source>
        <dbReference type="Ensembl" id="ENSAPLP00000010043.2"/>
    </source>
</evidence>
<dbReference type="InterPro" id="IPR050912">
    <property type="entry name" value="LOX-like_protein"/>
</dbReference>
<proteinExistence type="predicted"/>
<dbReference type="PROSITE" id="PS00420">
    <property type="entry name" value="SRCR_1"/>
    <property type="match status" value="3"/>
</dbReference>
<feature type="disulfide bond" evidence="9">
    <location>
        <begin position="45"/>
        <end position="109"/>
    </location>
</feature>
<dbReference type="Gene3D" id="3.10.250.10">
    <property type="entry name" value="SRCR-like domain"/>
    <property type="match status" value="4"/>
</dbReference>
<dbReference type="PANTHER" id="PTHR45817:SF9">
    <property type="entry name" value="SRCR DOMAIN-CONTAINING PROTEIN"/>
    <property type="match status" value="1"/>
</dbReference>
<feature type="disulfide bond" evidence="9">
    <location>
        <begin position="202"/>
        <end position="212"/>
    </location>
</feature>
<evidence type="ECO:0000256" key="4">
    <source>
        <dbReference type="ARBA" id="ARBA00023170"/>
    </source>
</evidence>
<dbReference type="Pfam" id="PF00530">
    <property type="entry name" value="SRCR"/>
    <property type="match status" value="4"/>
</dbReference>
<feature type="domain" description="SRCR" evidence="10">
    <location>
        <begin position="133"/>
        <end position="233"/>
    </location>
</feature>
<dbReference type="SMART" id="SM00202">
    <property type="entry name" value="SR"/>
    <property type="match status" value="4"/>
</dbReference>
<dbReference type="PRINTS" id="PR00258">
    <property type="entry name" value="SPERACTRCPTR"/>
</dbReference>
<dbReference type="OMA" id="CHREFGI"/>
<evidence type="ECO:0000256" key="1">
    <source>
        <dbReference type="ARBA" id="ARBA00022729"/>
    </source>
</evidence>
<feature type="disulfide bond" evidence="9">
    <location>
        <begin position="89"/>
        <end position="99"/>
    </location>
</feature>
<keyword evidence="4" id="KW-0675">Receptor</keyword>
<feature type="disulfide bond" evidence="9">
    <location>
        <begin position="310"/>
        <end position="320"/>
    </location>
</feature>
<dbReference type="PANTHER" id="PTHR45817">
    <property type="entry name" value="LYSYL OXIDASE-LIKE-RELATED"/>
    <property type="match status" value="1"/>
</dbReference>
<feature type="disulfide bond" evidence="9">
    <location>
        <begin position="266"/>
        <end position="330"/>
    </location>
</feature>
<dbReference type="InterPro" id="IPR001190">
    <property type="entry name" value="SRCR"/>
</dbReference>
<reference evidence="12" key="1">
    <citation type="submission" date="2017-10" db="EMBL/GenBank/DDBJ databases">
        <title>A new Pekin duck reference genome.</title>
        <authorList>
            <person name="Hou Z.-C."/>
            <person name="Zhou Z.-K."/>
            <person name="Zhu F."/>
            <person name="Hou S.-S."/>
        </authorList>
    </citation>
    <scope>NUCLEOTIDE SEQUENCE [LARGE SCALE GENOMIC DNA]</scope>
</reference>
<feature type="domain" description="SRCR" evidence="10">
    <location>
        <begin position="349"/>
        <end position="449"/>
    </location>
</feature>
<keyword evidence="3 9" id="KW-1015">Disulfide bond</keyword>
<name>U3IS20_ANAPP</name>
<feature type="domain" description="SRCR" evidence="10">
    <location>
        <begin position="241"/>
        <end position="341"/>
    </location>
</feature>
<feature type="disulfide bond" evidence="9">
    <location>
        <begin position="418"/>
        <end position="428"/>
    </location>
</feature>
<sequence>MTISHLVLFCDSGVANSAPIRLVSGPNRCTGRLEVLWNQQWGTVCDDNWDLPDAMVVCRQLECGEALSAPGLAQFGQGTGRIWLDDMNCNGTEVDLSACRTRPWGEHNCNHGEDAGVVCSGNSHTSFAKPAPLRLVDGLTPCSGRIEVFYGQRWGTVCDDDWDLVDAEVVCRQLGCGKALSAPHRAYFGQGSDPIWLDNVNCTGTEAALSECMATPWGVHNCGHGEDAGVVCEGFSELFPVRLVNGSNSCSGRVEVFHEQQWGTVCDDSWDLADAQVVCRQLGCGAAISAPGSAQFGQGTGQIWLDDVNCAGSESVLTECRAKPWGDHNCNHKEDAAVECSGTANVSPLRLMDGPNRCSGRVEIFYGQQWGTVCGDSWDIRDAEVVCQQLGCGKALSTPASAYFGKGSGPIWLDDVNCTGTETALSKCETSLWGARNCSHGEDAGVVCLGKSLLFHLLIDIYGMWRGA</sequence>
<dbReference type="Ensembl" id="ENSAPLT00000010747.2">
    <property type="protein sequence ID" value="ENSAPLP00000010043.2"/>
    <property type="gene ID" value="ENSAPLG00000010298.2"/>
</dbReference>
<evidence type="ECO:0000256" key="5">
    <source>
        <dbReference type="ARBA" id="ARBA00023180"/>
    </source>
</evidence>
<comment type="subunit">
    <text evidence="7">Interacts with LGALS1 and laminin.</text>
</comment>
<dbReference type="GO" id="GO:0004720">
    <property type="term" value="F:protein-lysine 6-oxidase activity"/>
    <property type="evidence" value="ECO:0007669"/>
    <property type="project" value="TreeGrafter"/>
</dbReference>
<dbReference type="GeneTree" id="ENSGT00940000164475"/>
<evidence type="ECO:0000256" key="3">
    <source>
        <dbReference type="ARBA" id="ARBA00023157"/>
    </source>
</evidence>
<dbReference type="InterPro" id="IPR036772">
    <property type="entry name" value="SRCR-like_dom_sf"/>
</dbReference>
<dbReference type="PROSITE" id="PS50287">
    <property type="entry name" value="SRCR_2"/>
    <property type="match status" value="4"/>
</dbReference>